<evidence type="ECO:0000256" key="7">
    <source>
        <dbReference type="ARBA" id="ARBA00022779"/>
    </source>
</evidence>
<comment type="similarity">
    <text evidence="3">Belongs to the FliM family.</text>
</comment>
<keyword evidence="5" id="KW-1003">Cell membrane</keyword>
<protein>
    <recommendedName>
        <fullName evidence="4 10">Flagellar motor switch protein FliM</fullName>
    </recommendedName>
</protein>
<dbReference type="GO" id="GO:0050918">
    <property type="term" value="P:positive chemotaxis"/>
    <property type="evidence" value="ECO:0007669"/>
    <property type="project" value="TreeGrafter"/>
</dbReference>
<feature type="domain" description="Flagellar motor switch protein FliN-like C-terminal" evidence="11">
    <location>
        <begin position="253"/>
        <end position="323"/>
    </location>
</feature>
<dbReference type="Proteomes" id="UP000218113">
    <property type="component" value="Unassembled WGS sequence"/>
</dbReference>
<comment type="caution">
    <text evidence="12">The sequence shown here is derived from an EMBL/GenBank/DDBJ whole genome shotgun (WGS) entry which is preliminary data.</text>
</comment>
<dbReference type="GO" id="GO:0003774">
    <property type="term" value="F:cytoskeletal motor activity"/>
    <property type="evidence" value="ECO:0007669"/>
    <property type="project" value="InterPro"/>
</dbReference>
<dbReference type="CDD" id="cd17908">
    <property type="entry name" value="FliM"/>
    <property type="match status" value="1"/>
</dbReference>
<evidence type="ECO:0000256" key="8">
    <source>
        <dbReference type="ARBA" id="ARBA00023136"/>
    </source>
</evidence>
<dbReference type="GO" id="GO:0005886">
    <property type="term" value="C:plasma membrane"/>
    <property type="evidence" value="ECO:0007669"/>
    <property type="project" value="UniProtKB-SubCell"/>
</dbReference>
<keyword evidence="7" id="KW-0283">Flagellar rotation</keyword>
<dbReference type="EMBL" id="NVSR01000063">
    <property type="protein sequence ID" value="PCI27347.1"/>
    <property type="molecule type" value="Genomic_DNA"/>
</dbReference>
<keyword evidence="12" id="KW-0282">Flagellum</keyword>
<dbReference type="Pfam" id="PF01052">
    <property type="entry name" value="FliMN_C"/>
    <property type="match status" value="1"/>
</dbReference>
<dbReference type="GO" id="GO:0009425">
    <property type="term" value="C:bacterial-type flagellum basal body"/>
    <property type="evidence" value="ECO:0007669"/>
    <property type="project" value="UniProtKB-SubCell"/>
</dbReference>
<dbReference type="SUPFAM" id="SSF103039">
    <property type="entry name" value="CheC-like"/>
    <property type="match status" value="1"/>
</dbReference>
<accession>A0A2A4T2X3</accession>
<sequence>MSQVLSQSEVDALLKGIAGGDMDDDFDLPDMDENAVIPYDLTSQDRIIRGRMPTLEIIHDRFVRMFRLTLSSALRKVVDISVRSTELIKFGEFLKTLPVPSSLNLFRMNPLRGNAIMVLETRLVFTLIDIFFGGTGELEVKAEGRDFTAIETKIVKRVVVSALEDMQNAWRPVFPVQIAYTRSEINPQFVAIVPHSEVVVVVTFDVEMGKAPMTLTVCIPYSLIEPIRSKLDSGFQSDQNESDNVWTNRFKDNLDEAEINLLVELGKSEITVNDFLNLKIGDIIPIEQESNKPLDIQVEGVTKFRGFQGTYKGNQAVEISEMVYIPPITDEFE</sequence>
<evidence type="ECO:0000256" key="10">
    <source>
        <dbReference type="NCBIfam" id="TIGR01397"/>
    </source>
</evidence>
<dbReference type="Pfam" id="PF02154">
    <property type="entry name" value="FliM"/>
    <property type="match status" value="1"/>
</dbReference>
<dbReference type="InterPro" id="IPR028976">
    <property type="entry name" value="CheC-like_sf"/>
</dbReference>
<comment type="subcellular location">
    <subcellularLocation>
        <location evidence="1">Bacterial flagellum basal body</location>
    </subcellularLocation>
    <subcellularLocation>
        <location evidence="2">Cell membrane</location>
        <topology evidence="2">Peripheral membrane protein</topology>
    </subcellularLocation>
</comment>
<dbReference type="InterPro" id="IPR036429">
    <property type="entry name" value="SpoA-like_sf"/>
</dbReference>
<dbReference type="PANTHER" id="PTHR30034:SF6">
    <property type="entry name" value="YOP PROTEINS TRANSLOCATION PROTEIN Q"/>
    <property type="match status" value="1"/>
</dbReference>
<evidence type="ECO:0000313" key="12">
    <source>
        <dbReference type="EMBL" id="PCI27347.1"/>
    </source>
</evidence>
<dbReference type="PIRSF" id="PIRSF002888">
    <property type="entry name" value="FliM"/>
    <property type="match status" value="1"/>
</dbReference>
<dbReference type="SUPFAM" id="SSF101801">
    <property type="entry name" value="Surface presentation of antigens (SPOA)"/>
    <property type="match status" value="1"/>
</dbReference>
<evidence type="ECO:0000256" key="5">
    <source>
        <dbReference type="ARBA" id="ARBA00022475"/>
    </source>
</evidence>
<gene>
    <name evidence="12" type="primary">fliM</name>
    <name evidence="12" type="ORF">COB67_08700</name>
</gene>
<dbReference type="GO" id="GO:0071978">
    <property type="term" value="P:bacterial-type flagellum-dependent swarming motility"/>
    <property type="evidence" value="ECO:0007669"/>
    <property type="project" value="TreeGrafter"/>
</dbReference>
<evidence type="ECO:0000256" key="2">
    <source>
        <dbReference type="ARBA" id="ARBA00004202"/>
    </source>
</evidence>
<evidence type="ECO:0000256" key="9">
    <source>
        <dbReference type="ARBA" id="ARBA00023143"/>
    </source>
</evidence>
<keyword evidence="12" id="KW-0969">Cilium</keyword>
<evidence type="ECO:0000256" key="3">
    <source>
        <dbReference type="ARBA" id="ARBA00011049"/>
    </source>
</evidence>
<keyword evidence="9" id="KW-0975">Bacterial flagellum</keyword>
<evidence type="ECO:0000256" key="1">
    <source>
        <dbReference type="ARBA" id="ARBA00004117"/>
    </source>
</evidence>
<evidence type="ECO:0000256" key="4">
    <source>
        <dbReference type="ARBA" id="ARBA00021898"/>
    </source>
</evidence>
<dbReference type="InterPro" id="IPR001689">
    <property type="entry name" value="Flag_FliM"/>
</dbReference>
<dbReference type="AlphaFoldDB" id="A0A2A4T2X3"/>
<dbReference type="PANTHER" id="PTHR30034">
    <property type="entry name" value="FLAGELLAR MOTOR SWITCH PROTEIN FLIM"/>
    <property type="match status" value="1"/>
</dbReference>
<keyword evidence="12" id="KW-0966">Cell projection</keyword>
<organism evidence="12 13">
    <name type="scientific">SAR324 cluster bacterium</name>
    <dbReference type="NCBI Taxonomy" id="2024889"/>
    <lineage>
        <taxon>Bacteria</taxon>
        <taxon>Deltaproteobacteria</taxon>
        <taxon>SAR324 cluster</taxon>
    </lineage>
</organism>
<keyword evidence="6" id="KW-0145">Chemotaxis</keyword>
<evidence type="ECO:0000259" key="11">
    <source>
        <dbReference type="Pfam" id="PF01052"/>
    </source>
</evidence>
<evidence type="ECO:0000256" key="6">
    <source>
        <dbReference type="ARBA" id="ARBA00022500"/>
    </source>
</evidence>
<keyword evidence="8" id="KW-0472">Membrane</keyword>
<dbReference type="NCBIfam" id="TIGR01397">
    <property type="entry name" value="fliM_switch"/>
    <property type="match status" value="1"/>
</dbReference>
<dbReference type="PRINTS" id="PR00955">
    <property type="entry name" value="FLGMOTORFLIM"/>
</dbReference>
<dbReference type="Gene3D" id="3.40.1550.10">
    <property type="entry name" value="CheC-like"/>
    <property type="match status" value="1"/>
</dbReference>
<proteinExistence type="inferred from homology"/>
<evidence type="ECO:0000313" key="13">
    <source>
        <dbReference type="Proteomes" id="UP000218113"/>
    </source>
</evidence>
<reference evidence="13" key="1">
    <citation type="submission" date="2017-08" db="EMBL/GenBank/DDBJ databases">
        <title>A dynamic microbial community with high functional redundancy inhabits the cold, oxic subseafloor aquifer.</title>
        <authorList>
            <person name="Tully B.J."/>
            <person name="Wheat C.G."/>
            <person name="Glazer B.T."/>
            <person name="Huber J.A."/>
        </authorList>
    </citation>
    <scope>NUCLEOTIDE SEQUENCE [LARGE SCALE GENOMIC DNA]</scope>
</reference>
<dbReference type="InterPro" id="IPR001543">
    <property type="entry name" value="FliN-like_C"/>
</dbReference>
<name>A0A2A4T2X3_9DELT</name>
<dbReference type="Gene3D" id="2.30.330.10">
    <property type="entry name" value="SpoA-like"/>
    <property type="match status" value="1"/>
</dbReference>